<dbReference type="RefSeq" id="WP_137091303.1">
    <property type="nucleotide sequence ID" value="NZ_CP028923.1"/>
</dbReference>
<dbReference type="KEGG" id="fpf:DCC35_13610"/>
<dbReference type="Pfam" id="PF14054">
    <property type="entry name" value="DUF4249"/>
    <property type="match status" value="1"/>
</dbReference>
<reference evidence="1 2" key="1">
    <citation type="submission" date="2018-04" db="EMBL/GenBank/DDBJ databases">
        <title>Complete genome uncultured novel isolate.</title>
        <authorList>
            <person name="Merlino G."/>
        </authorList>
    </citation>
    <scope>NUCLEOTIDE SEQUENCE [LARGE SCALE GENOMIC DNA]</scope>
    <source>
        <strain evidence="2">R1DC9</strain>
    </source>
</reference>
<dbReference type="EMBL" id="CP028923">
    <property type="protein sequence ID" value="QCK15706.1"/>
    <property type="molecule type" value="Genomic_DNA"/>
</dbReference>
<sequence length="378" mass="43700">MIKRNNRYKRLIFLPLFILLVGCVELYDFVIEDESPYLVVEGYISDASFNETLTYPSDGRYFTVKLSYTSEVTNVWGQDVSGAIVKLIDSEDNTWYYTEVYTDDRPVYQLLDNTFEAESGREYKLHVTLPDENIFESEWVSLPSLSPEVGEVNFTEEDKDGYDYIRGEKEVVTIKGITASVELPEHNQNDTYFYKWTFDPTYIVKTPYDIPDGSPIPAYCYVTNKYFLNVFTLQEDITGGYQQDLFFLEVIGNESMDDWLSVLIVQQSLNKEYFFFWQELKESNSGNPIIEKQPFNLATNFKSVNSESQVAGYFDVVSEKATRWYFNHDMLSYDTEDAWASMCALAIGPGPPPDGCENCLEYPKGIVTDQKPSWWNPN</sequence>
<dbReference type="Proteomes" id="UP000298616">
    <property type="component" value="Chromosome"/>
</dbReference>
<dbReference type="PROSITE" id="PS51257">
    <property type="entry name" value="PROKAR_LIPOPROTEIN"/>
    <property type="match status" value="1"/>
</dbReference>
<gene>
    <name evidence="1" type="ORF">DCC35_13610</name>
</gene>
<evidence type="ECO:0000313" key="2">
    <source>
        <dbReference type="Proteomes" id="UP000298616"/>
    </source>
</evidence>
<name>A0A4D7JU54_9BACT</name>
<protein>
    <recommendedName>
        <fullName evidence="3">DUF4249 domain-containing protein</fullName>
    </recommendedName>
</protein>
<accession>A0A4D7JU54</accession>
<dbReference type="OrthoDB" id="1062680at2"/>
<evidence type="ECO:0000313" key="1">
    <source>
        <dbReference type="EMBL" id="QCK15706.1"/>
    </source>
</evidence>
<organism evidence="1 2">
    <name type="scientific">Mangrovivirga cuniculi</name>
    <dbReference type="NCBI Taxonomy" id="2715131"/>
    <lineage>
        <taxon>Bacteria</taxon>
        <taxon>Pseudomonadati</taxon>
        <taxon>Bacteroidota</taxon>
        <taxon>Cytophagia</taxon>
        <taxon>Cytophagales</taxon>
        <taxon>Mangrovivirgaceae</taxon>
        <taxon>Mangrovivirga</taxon>
    </lineage>
</organism>
<dbReference type="InterPro" id="IPR025345">
    <property type="entry name" value="DUF4249"/>
</dbReference>
<proteinExistence type="predicted"/>
<dbReference type="AlphaFoldDB" id="A0A4D7JU54"/>
<keyword evidence="2" id="KW-1185">Reference proteome</keyword>
<evidence type="ECO:0008006" key="3">
    <source>
        <dbReference type="Google" id="ProtNLM"/>
    </source>
</evidence>